<proteinExistence type="predicted"/>
<evidence type="ECO:0000313" key="3">
    <source>
        <dbReference type="Proteomes" id="UP000774570"/>
    </source>
</evidence>
<keyword evidence="1" id="KW-1133">Transmembrane helix</keyword>
<dbReference type="RefSeq" id="WP_220163330.1">
    <property type="nucleotide sequence ID" value="NZ_JAIBOA010000002.1"/>
</dbReference>
<accession>A0ABS7FP35</accession>
<evidence type="ECO:0000256" key="1">
    <source>
        <dbReference type="SAM" id="Phobius"/>
    </source>
</evidence>
<name>A0ABS7FP35_9ACTN</name>
<keyword evidence="1" id="KW-0812">Transmembrane</keyword>
<comment type="caution">
    <text evidence="2">The sequence shown here is derived from an EMBL/GenBank/DDBJ whole genome shotgun (WGS) entry which is preliminary data.</text>
</comment>
<gene>
    <name evidence="2" type="ORF">K1Y72_04085</name>
</gene>
<dbReference type="EMBL" id="JAIBOA010000002">
    <property type="protein sequence ID" value="MBW8481539.1"/>
    <property type="molecule type" value="Genomic_DNA"/>
</dbReference>
<reference evidence="2 3" key="1">
    <citation type="submission" date="2021-07" db="EMBL/GenBank/DDBJ databases">
        <title>Actinomadura sp. PM05-2 isolated from lichen.</title>
        <authorList>
            <person name="Somphong A."/>
            <person name="Phongsopitanun W."/>
            <person name="Tanasupawat S."/>
            <person name="Peongsungnone V."/>
        </authorList>
    </citation>
    <scope>NUCLEOTIDE SEQUENCE [LARGE SCALE GENOMIC DNA]</scope>
    <source>
        <strain evidence="2 3">PM05-2</strain>
    </source>
</reference>
<dbReference type="Proteomes" id="UP000774570">
    <property type="component" value="Unassembled WGS sequence"/>
</dbReference>
<organism evidence="2 3">
    <name type="scientific">Actinomadura parmotrematis</name>
    <dbReference type="NCBI Taxonomy" id="2864039"/>
    <lineage>
        <taxon>Bacteria</taxon>
        <taxon>Bacillati</taxon>
        <taxon>Actinomycetota</taxon>
        <taxon>Actinomycetes</taxon>
        <taxon>Streptosporangiales</taxon>
        <taxon>Thermomonosporaceae</taxon>
        <taxon>Actinomadura</taxon>
    </lineage>
</organism>
<keyword evidence="3" id="KW-1185">Reference proteome</keyword>
<dbReference type="InterPro" id="IPR025443">
    <property type="entry name" value="DUF4307"/>
</dbReference>
<protein>
    <submittedName>
        <fullName evidence="2">DUF4307 domain-containing protein</fullName>
    </submittedName>
</protein>
<feature type="transmembrane region" description="Helical" evidence="1">
    <location>
        <begin position="24"/>
        <end position="45"/>
    </location>
</feature>
<sequence>MATSAPQIDKAGGHDPHERRGLGLAGWIVCGTLALLFAGGWAVIYSHVGQTPGISSQTYTWNVRSDQRVEVSYMISKPKGDTVRCTLQAYDTGFATVGQREVVAPAGVETYNRMDALTTTRKATGAQVKDCRKA</sequence>
<evidence type="ECO:0000313" key="2">
    <source>
        <dbReference type="EMBL" id="MBW8481539.1"/>
    </source>
</evidence>
<dbReference type="Pfam" id="PF14155">
    <property type="entry name" value="DUF4307"/>
    <property type="match status" value="1"/>
</dbReference>
<keyword evidence="1" id="KW-0472">Membrane</keyword>